<protein>
    <recommendedName>
        <fullName evidence="2">Response regulatory domain-containing protein</fullName>
    </recommendedName>
</protein>
<dbReference type="PANTHER" id="PTHR44591">
    <property type="entry name" value="STRESS RESPONSE REGULATOR PROTEIN 1"/>
    <property type="match status" value="1"/>
</dbReference>
<dbReference type="InterPro" id="IPR050595">
    <property type="entry name" value="Bact_response_regulator"/>
</dbReference>
<dbReference type="EMBL" id="BGKI01000012">
    <property type="protein sequence ID" value="GBH35111.1"/>
    <property type="molecule type" value="Genomic_DNA"/>
</dbReference>
<dbReference type="OrthoDB" id="2830at2157"/>
<proteinExistence type="predicted"/>
<dbReference type="SUPFAM" id="SSF52172">
    <property type="entry name" value="CheY-like"/>
    <property type="match status" value="1"/>
</dbReference>
<organism evidence="3 4">
    <name type="scientific">Nitrosopumilus zosterae</name>
    <dbReference type="NCBI Taxonomy" id="718286"/>
    <lineage>
        <taxon>Archaea</taxon>
        <taxon>Nitrososphaerota</taxon>
        <taxon>Nitrososphaeria</taxon>
        <taxon>Nitrosopumilales</taxon>
        <taxon>Nitrosopumilaceae</taxon>
        <taxon>Nitrosopumilus</taxon>
    </lineage>
</organism>
<gene>
    <name evidence="3" type="ORF">NZNM25_19020</name>
</gene>
<dbReference type="InterPro" id="IPR011006">
    <property type="entry name" value="CheY-like_superfamily"/>
</dbReference>
<evidence type="ECO:0000313" key="4">
    <source>
        <dbReference type="Proteomes" id="UP000245829"/>
    </source>
</evidence>
<dbReference type="GeneID" id="76210129"/>
<dbReference type="GO" id="GO:0000160">
    <property type="term" value="P:phosphorelay signal transduction system"/>
    <property type="evidence" value="ECO:0007669"/>
    <property type="project" value="InterPro"/>
</dbReference>
<accession>A0A2S2KU49</accession>
<keyword evidence="4" id="KW-1185">Reference proteome</keyword>
<dbReference type="SMART" id="SM00448">
    <property type="entry name" value="REC"/>
    <property type="match status" value="1"/>
</dbReference>
<keyword evidence="1" id="KW-0597">Phosphoprotein</keyword>
<dbReference type="InterPro" id="IPR001789">
    <property type="entry name" value="Sig_transdc_resp-reg_receiver"/>
</dbReference>
<comment type="caution">
    <text evidence="3">The sequence shown here is derived from an EMBL/GenBank/DDBJ whole genome shotgun (WGS) entry which is preliminary data.</text>
</comment>
<dbReference type="RefSeq" id="WP_109877720.1">
    <property type="nucleotide sequence ID" value="NZ_AP026695.1"/>
</dbReference>
<dbReference type="AlphaFoldDB" id="A0A2S2KU49"/>
<sequence>MNNSVVVVDDNDDLLDSLTDFLQMKGFNILGCGHNGLEAVQLYEEYRPDVVLLDLSMPNYDGIYGLENIKKINPDAKVIILTGHYTEKNRQKIKPFNVSKIMEKPCSLIKLDQVLRSLSIA</sequence>
<reference evidence="3 4" key="1">
    <citation type="submission" date="2018-05" db="EMBL/GenBank/DDBJ databases">
        <title>genome sequencing of Nitrosopumilus sp. NM25.</title>
        <authorList>
            <person name="Mori K."/>
            <person name="Nakagawa T."/>
        </authorList>
    </citation>
    <scope>NUCLEOTIDE SEQUENCE [LARGE SCALE GENOMIC DNA]</scope>
    <source>
        <strain evidence="3 4">NM25</strain>
    </source>
</reference>
<evidence type="ECO:0000313" key="3">
    <source>
        <dbReference type="EMBL" id="GBH35111.1"/>
    </source>
</evidence>
<dbReference type="Proteomes" id="UP000245829">
    <property type="component" value="Unassembled WGS sequence"/>
</dbReference>
<dbReference type="PROSITE" id="PS50110">
    <property type="entry name" value="RESPONSE_REGULATORY"/>
    <property type="match status" value="1"/>
</dbReference>
<evidence type="ECO:0000256" key="1">
    <source>
        <dbReference type="ARBA" id="ARBA00022553"/>
    </source>
</evidence>
<feature type="domain" description="Response regulatory" evidence="2">
    <location>
        <begin position="4"/>
        <end position="119"/>
    </location>
</feature>
<dbReference type="PANTHER" id="PTHR44591:SF3">
    <property type="entry name" value="RESPONSE REGULATORY DOMAIN-CONTAINING PROTEIN"/>
    <property type="match status" value="1"/>
</dbReference>
<name>A0A2S2KU49_9ARCH</name>
<dbReference type="Gene3D" id="3.40.50.2300">
    <property type="match status" value="1"/>
</dbReference>
<dbReference type="Pfam" id="PF00072">
    <property type="entry name" value="Response_reg"/>
    <property type="match status" value="1"/>
</dbReference>
<evidence type="ECO:0000259" key="2">
    <source>
        <dbReference type="PROSITE" id="PS50110"/>
    </source>
</evidence>